<feature type="domain" description="SnoaL-like" evidence="1">
    <location>
        <begin position="48"/>
        <end position="147"/>
    </location>
</feature>
<dbReference type="RefSeq" id="WP_259966600.1">
    <property type="nucleotide sequence ID" value="NZ_CP081070.1"/>
</dbReference>
<dbReference type="Proteomes" id="UP001058713">
    <property type="component" value="Chromosome"/>
</dbReference>
<reference evidence="2" key="1">
    <citation type="submission" date="2021-08" db="EMBL/GenBank/DDBJ databases">
        <authorList>
            <person name="Nwanade C."/>
            <person name="Wang M."/>
            <person name="Masoudi A."/>
            <person name="Yu Z."/>
            <person name="Liu J."/>
        </authorList>
    </citation>
    <scope>NUCLEOTIDE SEQUENCE</scope>
    <source>
        <strain evidence="2">S122</strain>
    </source>
</reference>
<evidence type="ECO:0000259" key="1">
    <source>
        <dbReference type="Pfam" id="PF12680"/>
    </source>
</evidence>
<organism evidence="2 3">
    <name type="scientific">Leisingera caerulea</name>
    <name type="common">Phaeobacter caeruleus</name>
    <dbReference type="NCBI Taxonomy" id="506591"/>
    <lineage>
        <taxon>Bacteria</taxon>
        <taxon>Pseudomonadati</taxon>
        <taxon>Pseudomonadota</taxon>
        <taxon>Alphaproteobacteria</taxon>
        <taxon>Rhodobacterales</taxon>
        <taxon>Roseobacteraceae</taxon>
        <taxon>Leisingera</taxon>
    </lineage>
</organism>
<dbReference type="AlphaFoldDB" id="A0A9Q9HEP5"/>
<dbReference type="SUPFAM" id="SSF54427">
    <property type="entry name" value="NTF2-like"/>
    <property type="match status" value="1"/>
</dbReference>
<protein>
    <submittedName>
        <fullName evidence="2">Nuclear transport factor 2 family protein</fullName>
    </submittedName>
</protein>
<dbReference type="KEGG" id="lcae:K3721_09585"/>
<name>A0A9Q9HEP5_LEICA</name>
<evidence type="ECO:0000313" key="2">
    <source>
        <dbReference type="EMBL" id="UWQ52307.1"/>
    </source>
</evidence>
<gene>
    <name evidence="2" type="ORF">K3721_09585</name>
</gene>
<evidence type="ECO:0000313" key="3">
    <source>
        <dbReference type="Proteomes" id="UP001058713"/>
    </source>
</evidence>
<dbReference type="Gene3D" id="3.10.450.50">
    <property type="match status" value="1"/>
</dbReference>
<dbReference type="InterPro" id="IPR037401">
    <property type="entry name" value="SnoaL-like"/>
</dbReference>
<dbReference type="InterPro" id="IPR032710">
    <property type="entry name" value="NTF2-like_dom_sf"/>
</dbReference>
<dbReference type="Pfam" id="PF12680">
    <property type="entry name" value="SnoaL_2"/>
    <property type="match status" value="1"/>
</dbReference>
<proteinExistence type="predicted"/>
<sequence>MTQTLTNSATEPFSTRRAAASGVRTAMAAPFDPASMADMPLARLLHYWFEEVWSRGNLGAVSEIMHRNTLISGSVSALAEPESDYSEVVAALRNLVGPIKVTFTHVMETDEWVSVRLVVATSNPRDGEPFEITGQVMARVEDGRIAELHSNMDYFRMFEMLGQLPPEALAICLTGERLR</sequence>
<accession>A0A9Q9HEP5</accession>
<dbReference type="EMBL" id="CP081070">
    <property type="protein sequence ID" value="UWQ52307.1"/>
    <property type="molecule type" value="Genomic_DNA"/>
</dbReference>